<evidence type="ECO:0008006" key="7">
    <source>
        <dbReference type="Google" id="ProtNLM"/>
    </source>
</evidence>
<keyword evidence="6" id="KW-1185">Reference proteome</keyword>
<accession>A0A8W8NJC1</accession>
<organism evidence="5 6">
    <name type="scientific">Magallana gigas</name>
    <name type="common">Pacific oyster</name>
    <name type="synonym">Crassostrea gigas</name>
    <dbReference type="NCBI Taxonomy" id="29159"/>
    <lineage>
        <taxon>Eukaryota</taxon>
        <taxon>Metazoa</taxon>
        <taxon>Spiralia</taxon>
        <taxon>Lophotrochozoa</taxon>
        <taxon>Mollusca</taxon>
        <taxon>Bivalvia</taxon>
        <taxon>Autobranchia</taxon>
        <taxon>Pteriomorphia</taxon>
        <taxon>Ostreida</taxon>
        <taxon>Ostreoidea</taxon>
        <taxon>Ostreidae</taxon>
        <taxon>Magallana</taxon>
    </lineage>
</organism>
<dbReference type="EnsemblMetazoa" id="G5544.11">
    <property type="protein sequence ID" value="G5544.11:cds"/>
    <property type="gene ID" value="G5544"/>
</dbReference>
<evidence type="ECO:0000256" key="1">
    <source>
        <dbReference type="ARBA" id="ARBA00002844"/>
    </source>
</evidence>
<feature type="compositionally biased region" description="Low complexity" evidence="4">
    <location>
        <begin position="81"/>
        <end position="90"/>
    </location>
</feature>
<evidence type="ECO:0000256" key="3">
    <source>
        <dbReference type="ARBA" id="ARBA00023013"/>
    </source>
</evidence>
<evidence type="ECO:0000256" key="4">
    <source>
        <dbReference type="SAM" id="MobiDB-lite"/>
    </source>
</evidence>
<dbReference type="InterPro" id="IPR004171">
    <property type="entry name" value="cAMP_dep_PKI"/>
</dbReference>
<dbReference type="GO" id="GO:0004862">
    <property type="term" value="F:cAMP-dependent protein kinase inhibitor activity"/>
    <property type="evidence" value="ECO:0007669"/>
    <property type="project" value="InterPro"/>
</dbReference>
<evidence type="ECO:0000313" key="6">
    <source>
        <dbReference type="Proteomes" id="UP000005408"/>
    </source>
</evidence>
<dbReference type="AlphaFoldDB" id="A0A8W8NJC1"/>
<dbReference type="Proteomes" id="UP000005408">
    <property type="component" value="Unassembled WGS sequence"/>
</dbReference>
<keyword evidence="3" id="KW-0649">Protein kinase inhibitor</keyword>
<comment type="similarity">
    <text evidence="2">Belongs to the PKI family.</text>
</comment>
<proteinExistence type="inferred from homology"/>
<sequence length="90" mass="9618">MTNLQPCWSHYIIGSKDTMAEVEVPNSLEEFITSGRTGRRNAMADILDSKHASTSTAGLDLDMSSLKCSDENKSQTEKSDSSGSSDGNGS</sequence>
<name>A0A8W8NJC1_MAGGI</name>
<evidence type="ECO:0000313" key="5">
    <source>
        <dbReference type="EnsemblMetazoa" id="G5544.11:cds"/>
    </source>
</evidence>
<dbReference type="PANTHER" id="PTHR15416">
    <property type="entry name" value="CAMP-DEPENDENT PROTEIN KINASE INHIBITOR/PKI"/>
    <property type="match status" value="1"/>
</dbReference>
<reference evidence="5" key="1">
    <citation type="submission" date="2022-08" db="UniProtKB">
        <authorList>
            <consortium name="EnsemblMetazoa"/>
        </authorList>
    </citation>
    <scope>IDENTIFICATION</scope>
    <source>
        <strain evidence="5">05x7-T-G4-1.051#20</strain>
    </source>
</reference>
<comment type="function">
    <text evidence="1">Extremely potent competitive inhibitor of cAMP-dependent protein kinase activity, this protein interacts with the catalytic subunit of the enzyme after the cAMP-induced dissociation of its regulatory chains.</text>
</comment>
<feature type="compositionally biased region" description="Basic and acidic residues" evidence="4">
    <location>
        <begin position="68"/>
        <end position="80"/>
    </location>
</feature>
<protein>
    <recommendedName>
        <fullName evidence="7">cAMP-dependent protein kinase inhibitor beta</fullName>
    </recommendedName>
</protein>
<feature type="region of interest" description="Disordered" evidence="4">
    <location>
        <begin position="51"/>
        <end position="90"/>
    </location>
</feature>
<dbReference type="Pfam" id="PF02827">
    <property type="entry name" value="PKI"/>
    <property type="match status" value="1"/>
</dbReference>
<evidence type="ECO:0000256" key="2">
    <source>
        <dbReference type="ARBA" id="ARBA00006393"/>
    </source>
</evidence>